<evidence type="ECO:0000313" key="1">
    <source>
        <dbReference type="EMBL" id="NKY56450.1"/>
    </source>
</evidence>
<dbReference type="Proteomes" id="UP000570678">
    <property type="component" value="Unassembled WGS sequence"/>
</dbReference>
<sequence>MLDRLQEVCEELKSNYERLGSVTDSSATELINAAIMYRSTDNTTAAIAAIMATKVAKAINDLSQWVGAAQALVGAISAGLLSALETGTIPDLPSASYDHPGVL</sequence>
<dbReference type="AlphaFoldDB" id="A0A846YFE7"/>
<dbReference type="RefSeq" id="WP_157116765.1">
    <property type="nucleotide sequence ID" value="NZ_JAAXOT010000004.1"/>
</dbReference>
<evidence type="ECO:0000313" key="2">
    <source>
        <dbReference type="Proteomes" id="UP000570678"/>
    </source>
</evidence>
<protein>
    <recommendedName>
        <fullName evidence="3">Excreted virulence factor EspC (Type VII ESX diderm)</fullName>
    </recommendedName>
</protein>
<comment type="caution">
    <text evidence="1">The sequence shown here is derived from an EMBL/GenBank/DDBJ whole genome shotgun (WGS) entry which is preliminary data.</text>
</comment>
<gene>
    <name evidence="1" type="ORF">HGA15_09855</name>
</gene>
<evidence type="ECO:0008006" key="3">
    <source>
        <dbReference type="Google" id="ProtNLM"/>
    </source>
</evidence>
<reference evidence="1 2" key="1">
    <citation type="submission" date="2020-04" db="EMBL/GenBank/DDBJ databases">
        <title>MicrobeNet Type strains.</title>
        <authorList>
            <person name="Nicholson A.C."/>
        </authorList>
    </citation>
    <scope>NUCLEOTIDE SEQUENCE [LARGE SCALE GENOMIC DNA]</scope>
    <source>
        <strain evidence="1 2">JCM 3332</strain>
    </source>
</reference>
<proteinExistence type="predicted"/>
<keyword evidence="2" id="KW-1185">Reference proteome</keyword>
<organism evidence="1 2">
    <name type="scientific">Nocardia flavorosea</name>
    <dbReference type="NCBI Taxonomy" id="53429"/>
    <lineage>
        <taxon>Bacteria</taxon>
        <taxon>Bacillati</taxon>
        <taxon>Actinomycetota</taxon>
        <taxon>Actinomycetes</taxon>
        <taxon>Mycobacteriales</taxon>
        <taxon>Nocardiaceae</taxon>
        <taxon>Nocardia</taxon>
    </lineage>
</organism>
<accession>A0A846YFE7</accession>
<name>A0A846YFE7_9NOCA</name>
<dbReference type="EMBL" id="JAAXOT010000004">
    <property type="protein sequence ID" value="NKY56450.1"/>
    <property type="molecule type" value="Genomic_DNA"/>
</dbReference>